<organism evidence="1 2">
    <name type="scientific">Marinobacter algicola DG893</name>
    <dbReference type="NCBI Taxonomy" id="443152"/>
    <lineage>
        <taxon>Bacteria</taxon>
        <taxon>Pseudomonadati</taxon>
        <taxon>Pseudomonadota</taxon>
        <taxon>Gammaproteobacteria</taxon>
        <taxon>Pseudomonadales</taxon>
        <taxon>Marinobacteraceae</taxon>
        <taxon>Marinobacter</taxon>
    </lineage>
</organism>
<protein>
    <submittedName>
        <fullName evidence="1">Uncharacterized protein</fullName>
    </submittedName>
</protein>
<keyword evidence="2" id="KW-1185">Reference proteome</keyword>
<dbReference type="STRING" id="443152.MDG893_16152"/>
<gene>
    <name evidence="1" type="ORF">MDG893_16152</name>
</gene>
<name>A6F2P5_9GAMM</name>
<evidence type="ECO:0000313" key="2">
    <source>
        <dbReference type="Proteomes" id="UP000005856"/>
    </source>
</evidence>
<comment type="caution">
    <text evidence="1">The sequence shown here is derived from an EMBL/GenBank/DDBJ whole genome shotgun (WGS) entry which is preliminary data.</text>
</comment>
<dbReference type="EMBL" id="ABCP01000025">
    <property type="protein sequence ID" value="EDM46990.1"/>
    <property type="molecule type" value="Genomic_DNA"/>
</dbReference>
<accession>A6F2P5</accession>
<reference evidence="1 2" key="1">
    <citation type="submission" date="2007-06" db="EMBL/GenBank/DDBJ databases">
        <authorList>
            <person name="Green D."/>
            <person name="Ferriera S."/>
            <person name="Johnson J."/>
            <person name="Kravitz S."/>
            <person name="Beeson K."/>
            <person name="Sutton G."/>
            <person name="Rogers Y.-H."/>
            <person name="Friedman R."/>
            <person name="Frazier M."/>
            <person name="Venter J.C."/>
        </authorList>
    </citation>
    <scope>NUCLEOTIDE SEQUENCE [LARGE SCALE GENOMIC DNA]</scope>
    <source>
        <strain evidence="1 2">DG893</strain>
    </source>
</reference>
<proteinExistence type="predicted"/>
<sequence>MSIEFSFKSSVAERWKAIFEGLSRGETGALFQDRMDVFGEAVAEQLEDVLERWPGEYFLVSSYDQKGESMQVEFVAGPDAAKFAQEMGALFVACGVTDLRCRGIDLSGD</sequence>
<dbReference type="AlphaFoldDB" id="A6F2P5"/>
<evidence type="ECO:0000313" key="1">
    <source>
        <dbReference type="EMBL" id="EDM46990.1"/>
    </source>
</evidence>
<dbReference type="Proteomes" id="UP000005856">
    <property type="component" value="Unassembled WGS sequence"/>
</dbReference>